<name>A0A0A9H882_ARUDO</name>
<protein>
    <submittedName>
        <fullName evidence="1">Uncharacterized protein</fullName>
    </submittedName>
</protein>
<reference evidence="1" key="1">
    <citation type="submission" date="2014-09" db="EMBL/GenBank/DDBJ databases">
        <authorList>
            <person name="Magalhaes I.L.F."/>
            <person name="Oliveira U."/>
            <person name="Santos F.R."/>
            <person name="Vidigal T.H.D.A."/>
            <person name="Brescovit A.D."/>
            <person name="Santos A.J."/>
        </authorList>
    </citation>
    <scope>NUCLEOTIDE SEQUENCE</scope>
    <source>
        <tissue evidence="1">Shoot tissue taken approximately 20 cm above the soil surface</tissue>
    </source>
</reference>
<organism evidence="1">
    <name type="scientific">Arundo donax</name>
    <name type="common">Giant reed</name>
    <name type="synonym">Donax arundinaceus</name>
    <dbReference type="NCBI Taxonomy" id="35708"/>
    <lineage>
        <taxon>Eukaryota</taxon>
        <taxon>Viridiplantae</taxon>
        <taxon>Streptophyta</taxon>
        <taxon>Embryophyta</taxon>
        <taxon>Tracheophyta</taxon>
        <taxon>Spermatophyta</taxon>
        <taxon>Magnoliopsida</taxon>
        <taxon>Liliopsida</taxon>
        <taxon>Poales</taxon>
        <taxon>Poaceae</taxon>
        <taxon>PACMAD clade</taxon>
        <taxon>Arundinoideae</taxon>
        <taxon>Arundineae</taxon>
        <taxon>Arundo</taxon>
    </lineage>
</organism>
<sequence length="54" mass="6360">MIPFFSAKERHYLNCLSHVYISWNLSIQPFHVVLGTEFSSFGDVAEFYICCFHK</sequence>
<accession>A0A0A9H882</accession>
<dbReference type="EMBL" id="GBRH01164934">
    <property type="protein sequence ID" value="JAE32962.1"/>
    <property type="molecule type" value="Transcribed_RNA"/>
</dbReference>
<reference evidence="1" key="2">
    <citation type="journal article" date="2015" name="Data Brief">
        <title>Shoot transcriptome of the giant reed, Arundo donax.</title>
        <authorList>
            <person name="Barrero R.A."/>
            <person name="Guerrero F.D."/>
            <person name="Moolhuijzen P."/>
            <person name="Goolsby J.A."/>
            <person name="Tidwell J."/>
            <person name="Bellgard S.E."/>
            <person name="Bellgard M.I."/>
        </authorList>
    </citation>
    <scope>NUCLEOTIDE SEQUENCE</scope>
    <source>
        <tissue evidence="1">Shoot tissue taken approximately 20 cm above the soil surface</tissue>
    </source>
</reference>
<proteinExistence type="predicted"/>
<dbReference type="AlphaFoldDB" id="A0A0A9H882"/>
<evidence type="ECO:0000313" key="1">
    <source>
        <dbReference type="EMBL" id="JAE32962.1"/>
    </source>
</evidence>